<sequence length="186" mass="21384">MSDKGLEQFLKIKQGVEQAQEDTTPFALVTDNEVVVTGDANKTEVKKNTYLIEFKLREDMVKAFPYEVKSAKQKGSFWLVQVEFKDRAITPRNEIRLLSAGKKLLPFFNKLTENGDVTELDDKEAGELFVHYYDQFDLAIYNLVAVFLGIDDYHGEYMMATSVFEVMMQLILNHPEFINEVDGFFG</sequence>
<evidence type="ECO:0000313" key="1">
    <source>
        <dbReference type="EMBL" id="GCF92503.1"/>
    </source>
</evidence>
<dbReference type="OrthoDB" id="2181653at2"/>
<dbReference type="Proteomes" id="UP000290567">
    <property type="component" value="Unassembled WGS sequence"/>
</dbReference>
<evidence type="ECO:0000313" key="2">
    <source>
        <dbReference type="Proteomes" id="UP000290567"/>
    </source>
</evidence>
<name>A0A4P5PG83_9ENTE</name>
<dbReference type="EMBL" id="BJCC01000003">
    <property type="protein sequence ID" value="GCF92503.1"/>
    <property type="molecule type" value="Genomic_DNA"/>
</dbReference>
<organism evidence="1 2">
    <name type="scientific">Enterococcus florum</name>
    <dbReference type="NCBI Taxonomy" id="2480627"/>
    <lineage>
        <taxon>Bacteria</taxon>
        <taxon>Bacillati</taxon>
        <taxon>Bacillota</taxon>
        <taxon>Bacilli</taxon>
        <taxon>Lactobacillales</taxon>
        <taxon>Enterococcaceae</taxon>
        <taxon>Enterococcus</taxon>
    </lineage>
</organism>
<proteinExistence type="predicted"/>
<comment type="caution">
    <text evidence="1">The sequence shown here is derived from an EMBL/GenBank/DDBJ whole genome shotgun (WGS) entry which is preliminary data.</text>
</comment>
<accession>A0A4P5PG83</accession>
<dbReference type="AlphaFoldDB" id="A0A4P5PG83"/>
<protein>
    <submittedName>
        <fullName evidence="1">Uncharacterized protein</fullName>
    </submittedName>
</protein>
<reference evidence="2" key="1">
    <citation type="submission" date="2019-02" db="EMBL/GenBank/DDBJ databases">
        <title>Draft genome sequence of Enterococcus sp. Gos25-1.</title>
        <authorList>
            <person name="Tanaka N."/>
            <person name="Shiwa Y."/>
            <person name="Fujita N."/>
        </authorList>
    </citation>
    <scope>NUCLEOTIDE SEQUENCE [LARGE SCALE GENOMIC DNA]</scope>
    <source>
        <strain evidence="2">Gos25-1</strain>
    </source>
</reference>
<gene>
    <name evidence="1" type="ORF">NRIC_03940</name>
</gene>
<keyword evidence="2" id="KW-1185">Reference proteome</keyword>
<dbReference type="RefSeq" id="WP_146621011.1">
    <property type="nucleotide sequence ID" value="NZ_BJCC01000003.1"/>
</dbReference>